<dbReference type="EMBL" id="HG672718">
    <property type="protein sequence ID" value="CDI82735.1"/>
    <property type="molecule type" value="Genomic_DNA"/>
</dbReference>
<organism evidence="1 2">
    <name type="scientific">Eimeria acervulina</name>
    <name type="common">Coccidian parasite</name>
    <dbReference type="NCBI Taxonomy" id="5801"/>
    <lineage>
        <taxon>Eukaryota</taxon>
        <taxon>Sar</taxon>
        <taxon>Alveolata</taxon>
        <taxon>Apicomplexa</taxon>
        <taxon>Conoidasida</taxon>
        <taxon>Coccidia</taxon>
        <taxon>Eucoccidiorida</taxon>
        <taxon>Eimeriorina</taxon>
        <taxon>Eimeriidae</taxon>
        <taxon>Eimeria</taxon>
    </lineage>
</organism>
<dbReference type="RefSeq" id="XP_013247976.1">
    <property type="nucleotide sequence ID" value="XM_013392522.1"/>
</dbReference>
<evidence type="ECO:0000313" key="2">
    <source>
        <dbReference type="Proteomes" id="UP000018050"/>
    </source>
</evidence>
<gene>
    <name evidence="1" type="ORF">EAH_00067500</name>
</gene>
<evidence type="ECO:0000313" key="1">
    <source>
        <dbReference type="EMBL" id="CDI82735.1"/>
    </source>
</evidence>
<protein>
    <submittedName>
        <fullName evidence="1">Uncharacterized protein</fullName>
    </submittedName>
</protein>
<dbReference type="AlphaFoldDB" id="U6GRC0"/>
<dbReference type="VEuPathDB" id="ToxoDB:EAH_00067500"/>
<dbReference type="GeneID" id="25274820"/>
<reference evidence="1" key="2">
    <citation type="submission" date="2013-10" db="EMBL/GenBank/DDBJ databases">
        <authorList>
            <person name="Aslett M."/>
        </authorList>
    </citation>
    <scope>NUCLEOTIDE SEQUENCE [LARGE SCALE GENOMIC DNA]</scope>
    <source>
        <strain evidence="1">Houghton</strain>
    </source>
</reference>
<sequence length="55" mass="5963">EVEADKAVAEAEEANVSKEKEIVQQHRSAALALQTEAQQEFEEALPALEAALCKP</sequence>
<accession>U6GRC0</accession>
<dbReference type="Proteomes" id="UP000018050">
    <property type="component" value="Unassembled WGS sequence"/>
</dbReference>
<proteinExistence type="predicted"/>
<reference evidence="1" key="1">
    <citation type="submission" date="2013-10" db="EMBL/GenBank/DDBJ databases">
        <title>Genomic analysis of the causative agents of coccidiosis in chickens.</title>
        <authorList>
            <person name="Reid A.J."/>
            <person name="Blake D."/>
            <person name="Billington K."/>
            <person name="Browne H."/>
            <person name="Dunn M."/>
            <person name="Hung S."/>
            <person name="Kawahara F."/>
            <person name="Miranda-Saavedra D."/>
            <person name="Mourier T."/>
            <person name="Nagra H."/>
            <person name="Otto T.D."/>
            <person name="Rawlings N."/>
            <person name="Sanchez A."/>
            <person name="Sanders M."/>
            <person name="Subramaniam C."/>
            <person name="Tay Y."/>
            <person name="Dear P."/>
            <person name="Doerig C."/>
            <person name="Gruber A."/>
            <person name="Parkinson J."/>
            <person name="Shirley M."/>
            <person name="Wan K.L."/>
            <person name="Berriman M."/>
            <person name="Tomley F."/>
            <person name="Pain A."/>
        </authorList>
    </citation>
    <scope>NUCLEOTIDE SEQUENCE [LARGE SCALE GENOMIC DNA]</scope>
    <source>
        <strain evidence="1">Houghton</strain>
    </source>
</reference>
<feature type="non-terminal residue" evidence="1">
    <location>
        <position position="1"/>
    </location>
</feature>
<keyword evidence="2" id="KW-1185">Reference proteome</keyword>
<name>U6GRC0_EIMAC</name>